<dbReference type="Gene3D" id="3.40.50.150">
    <property type="entry name" value="Vaccinia Virus protein VP39"/>
    <property type="match status" value="1"/>
</dbReference>
<evidence type="ECO:0000313" key="2">
    <source>
        <dbReference type="EMBL" id="GGF92097.1"/>
    </source>
</evidence>
<dbReference type="Pfam" id="PF08241">
    <property type="entry name" value="Methyltransf_11"/>
    <property type="match status" value="1"/>
</dbReference>
<dbReference type="AlphaFoldDB" id="A0A917FP36"/>
<dbReference type="Proteomes" id="UP000605253">
    <property type="component" value="Unassembled WGS sequence"/>
</dbReference>
<gene>
    <name evidence="2" type="ORF">GCM10011365_11640</name>
</gene>
<dbReference type="RefSeq" id="WP_188364768.1">
    <property type="nucleotide sequence ID" value="NZ_BAABJF010000015.1"/>
</dbReference>
<dbReference type="EMBL" id="BMEO01000004">
    <property type="protein sequence ID" value="GGF92097.1"/>
    <property type="molecule type" value="Genomic_DNA"/>
</dbReference>
<sequence>MTEQKLEFTGERFVPECEREIWYEHYHRYLMACDFVHGKKVLDAACGEGYGSHLLAGYADKVVGVDIDPQTIHHAKQRYHKNNLKFIKADVLNIPIPDNSFDVVVSFETLEHLAEQHALLAEYKRLLTEDGVLIISTPDKAEYSDKTGFHNEYHVKELYRHEFQDLLNNYFSQQLWFGQKLMFTSTLWQLEKSLNTVKWQHLEDEKNLREQGLSYAPLYYVVVASSNEKSMTAVNDSYIFTEQAESVYGHYHAVIRAHIQAEQDHRALVEKQQKWLNHPVIGRLIRWLDRG</sequence>
<dbReference type="SUPFAM" id="SSF53335">
    <property type="entry name" value="S-adenosyl-L-methionine-dependent methyltransferases"/>
    <property type="match status" value="1"/>
</dbReference>
<accession>A0A917FP36</accession>
<protein>
    <recommendedName>
        <fullName evidence="1">Methyltransferase type 11 domain-containing protein</fullName>
    </recommendedName>
</protein>
<dbReference type="CDD" id="cd02440">
    <property type="entry name" value="AdoMet_MTases"/>
    <property type="match status" value="1"/>
</dbReference>
<evidence type="ECO:0000259" key="1">
    <source>
        <dbReference type="Pfam" id="PF08241"/>
    </source>
</evidence>
<dbReference type="InterPro" id="IPR029063">
    <property type="entry name" value="SAM-dependent_MTases_sf"/>
</dbReference>
<proteinExistence type="predicted"/>
<name>A0A917FP36_9GAMM</name>
<dbReference type="GO" id="GO:0008757">
    <property type="term" value="F:S-adenosylmethionine-dependent methyltransferase activity"/>
    <property type="evidence" value="ECO:0007669"/>
    <property type="project" value="InterPro"/>
</dbReference>
<evidence type="ECO:0000313" key="3">
    <source>
        <dbReference type="Proteomes" id="UP000605253"/>
    </source>
</evidence>
<dbReference type="PANTHER" id="PTHR43861">
    <property type="entry name" value="TRANS-ACONITATE 2-METHYLTRANSFERASE-RELATED"/>
    <property type="match status" value="1"/>
</dbReference>
<reference evidence="2" key="2">
    <citation type="submission" date="2020-09" db="EMBL/GenBank/DDBJ databases">
        <authorList>
            <person name="Sun Q."/>
            <person name="Zhou Y."/>
        </authorList>
    </citation>
    <scope>NUCLEOTIDE SEQUENCE</scope>
    <source>
        <strain evidence="2">CGMCC 1.12181</strain>
    </source>
</reference>
<dbReference type="InterPro" id="IPR013216">
    <property type="entry name" value="Methyltransf_11"/>
</dbReference>
<organism evidence="2 3">
    <name type="scientific">Marinicella pacifica</name>
    <dbReference type="NCBI Taxonomy" id="1171543"/>
    <lineage>
        <taxon>Bacteria</taxon>
        <taxon>Pseudomonadati</taxon>
        <taxon>Pseudomonadota</taxon>
        <taxon>Gammaproteobacteria</taxon>
        <taxon>Lysobacterales</taxon>
        <taxon>Marinicellaceae</taxon>
        <taxon>Marinicella</taxon>
    </lineage>
</organism>
<feature type="domain" description="Methyltransferase type 11" evidence="1">
    <location>
        <begin position="42"/>
        <end position="135"/>
    </location>
</feature>
<reference evidence="2" key="1">
    <citation type="journal article" date="2014" name="Int. J. Syst. Evol. Microbiol.">
        <title>Complete genome sequence of Corynebacterium casei LMG S-19264T (=DSM 44701T), isolated from a smear-ripened cheese.</title>
        <authorList>
            <consortium name="US DOE Joint Genome Institute (JGI-PGF)"/>
            <person name="Walter F."/>
            <person name="Albersmeier A."/>
            <person name="Kalinowski J."/>
            <person name="Ruckert C."/>
        </authorList>
    </citation>
    <scope>NUCLEOTIDE SEQUENCE</scope>
    <source>
        <strain evidence="2">CGMCC 1.12181</strain>
    </source>
</reference>
<comment type="caution">
    <text evidence="2">The sequence shown here is derived from an EMBL/GenBank/DDBJ whole genome shotgun (WGS) entry which is preliminary data.</text>
</comment>
<keyword evidence="3" id="KW-1185">Reference proteome</keyword>